<gene>
    <name evidence="1" type="ORF">SAMN05443550_103373</name>
</gene>
<reference evidence="1 2" key="1">
    <citation type="submission" date="2016-10" db="EMBL/GenBank/DDBJ databases">
        <authorList>
            <person name="de Groot N.N."/>
        </authorList>
    </citation>
    <scope>NUCLEOTIDE SEQUENCE [LARGE SCALE GENOMIC DNA]</scope>
    <source>
        <strain evidence="1 2">DSM 19033</strain>
    </source>
</reference>
<dbReference type="Proteomes" id="UP000198850">
    <property type="component" value="Unassembled WGS sequence"/>
</dbReference>
<accession>A0A1H4BJT3</accession>
<dbReference type="AlphaFoldDB" id="A0A1H4BJT3"/>
<evidence type="ECO:0000313" key="1">
    <source>
        <dbReference type="EMBL" id="SEA48278.1"/>
    </source>
</evidence>
<dbReference type="InterPro" id="IPR041662">
    <property type="entry name" value="SusD-like_2"/>
</dbReference>
<dbReference type="EMBL" id="FNRA01000003">
    <property type="protein sequence ID" value="SEA48278.1"/>
    <property type="molecule type" value="Genomic_DNA"/>
</dbReference>
<dbReference type="Gene3D" id="1.25.40.390">
    <property type="match status" value="1"/>
</dbReference>
<protein>
    <submittedName>
        <fullName evidence="1">Starch-binding associating with outer membrane</fullName>
    </submittedName>
</protein>
<dbReference type="SUPFAM" id="SSF48452">
    <property type="entry name" value="TPR-like"/>
    <property type="match status" value="1"/>
</dbReference>
<dbReference type="STRING" id="425514.SAMN05443550_103373"/>
<evidence type="ECO:0000313" key="2">
    <source>
        <dbReference type="Proteomes" id="UP000198850"/>
    </source>
</evidence>
<organism evidence="1 2">
    <name type="scientific">Pedobacter hartonius</name>
    <dbReference type="NCBI Taxonomy" id="425514"/>
    <lineage>
        <taxon>Bacteria</taxon>
        <taxon>Pseudomonadati</taxon>
        <taxon>Bacteroidota</taxon>
        <taxon>Sphingobacteriia</taxon>
        <taxon>Sphingobacteriales</taxon>
        <taxon>Sphingobacteriaceae</taxon>
        <taxon>Pedobacter</taxon>
    </lineage>
</organism>
<dbReference type="RefSeq" id="WP_175470509.1">
    <property type="nucleotide sequence ID" value="NZ_FNRA01000003.1"/>
</dbReference>
<dbReference type="Pfam" id="PF12771">
    <property type="entry name" value="SusD-like_2"/>
    <property type="match status" value="1"/>
</dbReference>
<dbReference type="PROSITE" id="PS51257">
    <property type="entry name" value="PROKAR_LIPOPROTEIN"/>
    <property type="match status" value="1"/>
</dbReference>
<proteinExistence type="predicted"/>
<sequence>MTNTKYIKWNFPAKVLRIALMAVVLLSSCDKGFEEMNKNPNAFTEPVVTSLFSYNLIKTAGDGDGNTLYPNDKLAGAMMQLFASLNPYQWTGDKYLAKAGYSDALFGTAYGVELKENSQIISLTKDNPDQVNLYNIAQIWRVYILHRVTDMYGDVPYSEAGLGYVSGVYKPKYDKQSDIYPAMLKQLETSALALDATKQSYGTADYIYNGTTSKWKTFAYSLMLRLGMRLTKVDPALAETWVKKAIAGGVMQSNADVARLNHTDGTELNFYWDGRELRGGEGVPPSAKGTGYGKMAQTFVSHLKNTADPRLPFYITLWPGNADPAQLPASTIAANQKGLPNGYDYTSIKTVIPGWTDEMLAEYSEINLNTIGSNSTPSVFINYNEVELYLAEASLRGWGTGDAKTHYENAVRASMEIETIYPGGSSISASAISAYLTANPYTGGSFDVQMKQIHTQFWVSQFMNNMEIYANWRRTGYPVLTSTNYPGNQTGGQIPRRLPYPQSEASLNADNYKAAVAIQGPDLWTTRIWWDKQ</sequence>
<dbReference type="InterPro" id="IPR011990">
    <property type="entry name" value="TPR-like_helical_dom_sf"/>
</dbReference>
<name>A0A1H4BJT3_9SPHI</name>
<keyword evidence="2" id="KW-1185">Reference proteome</keyword>